<protein>
    <submittedName>
        <fullName evidence="1">Uncharacterized protein</fullName>
    </submittedName>
</protein>
<evidence type="ECO:0000313" key="2">
    <source>
        <dbReference type="Proteomes" id="UP000230084"/>
    </source>
</evidence>
<dbReference type="AlphaFoldDB" id="A0A2H0RNB1"/>
<reference evidence="1 2" key="1">
    <citation type="submission" date="2017-09" db="EMBL/GenBank/DDBJ databases">
        <title>Depth-based differentiation of microbial function through sediment-hosted aquifers and enrichment of novel symbionts in the deep terrestrial subsurface.</title>
        <authorList>
            <person name="Probst A.J."/>
            <person name="Ladd B."/>
            <person name="Jarett J.K."/>
            <person name="Geller-Mcgrath D.E."/>
            <person name="Sieber C.M."/>
            <person name="Emerson J.B."/>
            <person name="Anantharaman K."/>
            <person name="Thomas B.C."/>
            <person name="Malmstrom R."/>
            <person name="Stieglmeier M."/>
            <person name="Klingl A."/>
            <person name="Woyke T."/>
            <person name="Ryan C.M."/>
            <person name="Banfield J.F."/>
        </authorList>
    </citation>
    <scope>NUCLEOTIDE SEQUENCE [LARGE SCALE GENOMIC DNA]</scope>
    <source>
        <strain evidence="1">CG10_big_fil_rev_8_21_14_0_10_50_16</strain>
    </source>
</reference>
<comment type="caution">
    <text evidence="1">The sequence shown here is derived from an EMBL/GenBank/DDBJ whole genome shotgun (WGS) entry which is preliminary data.</text>
</comment>
<evidence type="ECO:0000313" key="1">
    <source>
        <dbReference type="EMBL" id="PIR47993.1"/>
    </source>
</evidence>
<dbReference type="Proteomes" id="UP000230084">
    <property type="component" value="Unassembled WGS sequence"/>
</dbReference>
<proteinExistence type="predicted"/>
<dbReference type="EMBL" id="PCYM01000001">
    <property type="protein sequence ID" value="PIR47993.1"/>
    <property type="molecule type" value="Genomic_DNA"/>
</dbReference>
<accession>A0A2H0RNB1</accession>
<name>A0A2H0RNB1_9BACT</name>
<sequence>MRTSEADRPGSKSSAVEYVGGFVEAPYGNKTDEDAVVDAWHCGGDGHVSPVVVDDGLAPAY</sequence>
<organism evidence="1 2">
    <name type="scientific">Candidatus Uhrbacteria bacterium CG10_big_fil_rev_8_21_14_0_10_50_16</name>
    <dbReference type="NCBI Taxonomy" id="1975039"/>
    <lineage>
        <taxon>Bacteria</taxon>
        <taxon>Candidatus Uhriibacteriota</taxon>
    </lineage>
</organism>
<gene>
    <name evidence="1" type="ORF">COV06_01170</name>
</gene>